<sequence length="73" mass="8193">MENLQKQMDDVSKARLDPDRNAGKPKELNKLRGKFNEIREASHDDDKKGKCCVKKEGSIDTGNMADVNTAMDI</sequence>
<dbReference type="HOGENOM" id="CLU_198521_0_0_1"/>
<dbReference type="KEGG" id="cbr:CBG_27246"/>
<reference evidence="2 3" key="1">
    <citation type="journal article" date="2003" name="PLoS Biol.">
        <title>The genome sequence of Caenorhabditis briggsae: a platform for comparative genomics.</title>
        <authorList>
            <person name="Stein L.D."/>
            <person name="Bao Z."/>
            <person name="Blasiar D."/>
            <person name="Blumenthal T."/>
            <person name="Brent M.R."/>
            <person name="Chen N."/>
            <person name="Chinwalla A."/>
            <person name="Clarke L."/>
            <person name="Clee C."/>
            <person name="Coghlan A."/>
            <person name="Coulson A."/>
            <person name="D'Eustachio P."/>
            <person name="Fitch D.H."/>
            <person name="Fulton L.A."/>
            <person name="Fulton R.E."/>
            <person name="Griffiths-Jones S."/>
            <person name="Harris T.W."/>
            <person name="Hillier L.W."/>
            <person name="Kamath R."/>
            <person name="Kuwabara P.E."/>
            <person name="Mardis E.R."/>
            <person name="Marra M.A."/>
            <person name="Miner T.L."/>
            <person name="Minx P."/>
            <person name="Mullikin J.C."/>
            <person name="Plumb R.W."/>
            <person name="Rogers J."/>
            <person name="Schein J.E."/>
            <person name="Sohrmann M."/>
            <person name="Spieth J."/>
            <person name="Stajich J.E."/>
            <person name="Wei C."/>
            <person name="Willey D."/>
            <person name="Wilson R.K."/>
            <person name="Durbin R."/>
            <person name="Waterston R.H."/>
        </authorList>
    </citation>
    <scope>NUCLEOTIDE SEQUENCE [LARGE SCALE GENOMIC DNA]</scope>
    <source>
        <strain evidence="2 3">AF16</strain>
    </source>
</reference>
<evidence type="ECO:0000256" key="1">
    <source>
        <dbReference type="SAM" id="MobiDB-lite"/>
    </source>
</evidence>
<evidence type="ECO:0000313" key="2">
    <source>
        <dbReference type="EMBL" id="CAR98784.1"/>
    </source>
</evidence>
<dbReference type="InParanoid" id="B6IFW8"/>
<dbReference type="AlphaFoldDB" id="B6IFW8"/>
<name>B6IFW8_CAEBR</name>
<evidence type="ECO:0000313" key="4">
    <source>
        <dbReference type="WormBase" id="CBG27246"/>
    </source>
</evidence>
<proteinExistence type="predicted"/>
<accession>B6IFW8</accession>
<dbReference type="Proteomes" id="UP000008549">
    <property type="component" value="Unassembled WGS sequence"/>
</dbReference>
<gene>
    <name evidence="2 4" type="ORF">CBG27246</name>
    <name evidence="2" type="ORF">CBG_27246</name>
</gene>
<organism evidence="2 3">
    <name type="scientific">Caenorhabditis briggsae</name>
    <dbReference type="NCBI Taxonomy" id="6238"/>
    <lineage>
        <taxon>Eukaryota</taxon>
        <taxon>Metazoa</taxon>
        <taxon>Ecdysozoa</taxon>
        <taxon>Nematoda</taxon>
        <taxon>Chromadorea</taxon>
        <taxon>Rhabditida</taxon>
        <taxon>Rhabditina</taxon>
        <taxon>Rhabditomorpha</taxon>
        <taxon>Rhabditoidea</taxon>
        <taxon>Rhabditidae</taxon>
        <taxon>Peloderinae</taxon>
        <taxon>Caenorhabditis</taxon>
    </lineage>
</organism>
<feature type="region of interest" description="Disordered" evidence="1">
    <location>
        <begin position="1"/>
        <end position="73"/>
    </location>
</feature>
<keyword evidence="3" id="KW-1185">Reference proteome</keyword>
<reference evidence="2 3" key="2">
    <citation type="journal article" date="2011" name="PLoS Genet.">
        <title>Caenorhabditis briggsae recombinant inbred line genotypes reveal inter-strain incompatibility and the evolution of recombination.</title>
        <authorList>
            <person name="Ross J.A."/>
            <person name="Koboldt D.C."/>
            <person name="Staisch J.E."/>
            <person name="Chamberlin H.M."/>
            <person name="Gupta B.P."/>
            <person name="Miller R.D."/>
            <person name="Baird S.E."/>
            <person name="Haag E.S."/>
        </authorList>
    </citation>
    <scope>NUCLEOTIDE SEQUENCE [LARGE SCALE GENOMIC DNA]</scope>
    <source>
        <strain evidence="2 3">AF16</strain>
    </source>
</reference>
<protein>
    <submittedName>
        <fullName evidence="2">Protein CBG27246</fullName>
    </submittedName>
</protein>
<dbReference type="RefSeq" id="XP_045098354.1">
    <property type="nucleotide sequence ID" value="XM_045238199.1"/>
</dbReference>
<evidence type="ECO:0000313" key="3">
    <source>
        <dbReference type="Proteomes" id="UP000008549"/>
    </source>
</evidence>
<dbReference type="EMBL" id="HE601135">
    <property type="protein sequence ID" value="CAR98784.1"/>
    <property type="molecule type" value="Genomic_DNA"/>
</dbReference>
<feature type="compositionally biased region" description="Basic and acidic residues" evidence="1">
    <location>
        <begin position="7"/>
        <end position="58"/>
    </location>
</feature>
<dbReference type="WormBase" id="CBG27246">
    <property type="protein sequence ID" value="CBP36041"/>
    <property type="gene ID" value="WBGene00088660"/>
</dbReference>
<dbReference type="GeneID" id="68918701"/>
<dbReference type="CTD" id="68918701"/>